<evidence type="ECO:0008006" key="4">
    <source>
        <dbReference type="Google" id="ProtNLM"/>
    </source>
</evidence>
<accession>A0A7J4IXB4</accession>
<dbReference type="Proteomes" id="UP000683213">
    <property type="component" value="Unassembled WGS sequence"/>
</dbReference>
<gene>
    <name evidence="1" type="ORF">HA237_06020</name>
    <name evidence="2" type="ORF">J4224_01275</name>
</gene>
<name>A0A7J4IXB4_9ARCH</name>
<organism evidence="1 3">
    <name type="scientific">Candidatus Iainarchaeum sp</name>
    <dbReference type="NCBI Taxonomy" id="3101447"/>
    <lineage>
        <taxon>Archaea</taxon>
        <taxon>Candidatus Iainarchaeota</taxon>
        <taxon>Candidatus Iainarchaeia</taxon>
        <taxon>Candidatus Iainarchaeales</taxon>
        <taxon>Candidatus Iainarchaeaceae</taxon>
        <taxon>Candidatus Iainarchaeum</taxon>
    </lineage>
</organism>
<evidence type="ECO:0000313" key="2">
    <source>
        <dbReference type="EMBL" id="MBS3059036.1"/>
    </source>
</evidence>
<evidence type="ECO:0000313" key="3">
    <source>
        <dbReference type="Proteomes" id="UP000577419"/>
    </source>
</evidence>
<sequence length="154" mass="17480">MSILTSAKSAIKGLAEKILYVDDTSVARDQLRVLEDYYSKFYFDTNTDDLQELAGILKKKHFVDSICVSQNNGSMIVSTNGQDLNEAVIGTALFNYIQSEIPKSEAVMIKSKDWFMLYPYEHKIYIVKAPASLSVVELRAIAKDMECFFSKRKK</sequence>
<proteinExistence type="predicted"/>
<dbReference type="Proteomes" id="UP000577419">
    <property type="component" value="Unassembled WGS sequence"/>
</dbReference>
<protein>
    <recommendedName>
        <fullName evidence="4">Roadblock/LC7 domain-containing protein</fullName>
    </recommendedName>
</protein>
<reference evidence="2" key="2">
    <citation type="submission" date="2021-03" db="EMBL/GenBank/DDBJ databases">
        <authorList>
            <person name="Jaffe A."/>
        </authorList>
    </citation>
    <scope>NUCLEOTIDE SEQUENCE</scope>
    <source>
        <strain evidence="2">RIFCSPHIGHO2_01_FULL_GW2011_AR10_43_9</strain>
    </source>
</reference>
<evidence type="ECO:0000313" key="1">
    <source>
        <dbReference type="EMBL" id="HIH08895.1"/>
    </source>
</evidence>
<comment type="caution">
    <text evidence="1">The sequence shown here is derived from an EMBL/GenBank/DDBJ whole genome shotgun (WGS) entry which is preliminary data.</text>
</comment>
<dbReference type="EMBL" id="JAGVWF010000018">
    <property type="protein sequence ID" value="MBS3059036.1"/>
    <property type="molecule type" value="Genomic_DNA"/>
</dbReference>
<dbReference type="AlphaFoldDB" id="A0A7J4IXB4"/>
<reference evidence="3" key="1">
    <citation type="journal article" date="2020" name="bioRxiv">
        <title>A rank-normalized archaeal taxonomy based on genome phylogeny resolves widespread incomplete and uneven classifications.</title>
        <authorList>
            <person name="Rinke C."/>
            <person name="Chuvochina M."/>
            <person name="Mussig A.J."/>
            <person name="Chaumeil P.-A."/>
            <person name="Waite D.W."/>
            <person name="Whitman W.B."/>
            <person name="Parks D.H."/>
            <person name="Hugenholtz P."/>
        </authorList>
    </citation>
    <scope>NUCLEOTIDE SEQUENCE [LARGE SCALE GENOMIC DNA]</scope>
</reference>
<dbReference type="EMBL" id="DUFG01000029">
    <property type="protein sequence ID" value="HIH08895.1"/>
    <property type="molecule type" value="Genomic_DNA"/>
</dbReference>
<reference evidence="2" key="3">
    <citation type="submission" date="2021-05" db="EMBL/GenBank/DDBJ databases">
        <title>Protein family content uncovers lineage relationships and bacterial pathway maintenance mechanisms in DPANN archaea.</title>
        <authorList>
            <person name="Castelle C.J."/>
            <person name="Meheust R."/>
            <person name="Jaffe A.L."/>
            <person name="Seitz K."/>
            <person name="Gong X."/>
            <person name="Baker B.J."/>
            <person name="Banfield J.F."/>
        </authorList>
    </citation>
    <scope>NUCLEOTIDE SEQUENCE</scope>
    <source>
        <strain evidence="2">RIFCSPHIGHO2_01_FULL_GW2011_AR10_43_9</strain>
    </source>
</reference>